<dbReference type="Proteomes" id="UP000182719">
    <property type="component" value="Unassembled WGS sequence"/>
</dbReference>
<dbReference type="GO" id="GO:0008236">
    <property type="term" value="F:serine-type peptidase activity"/>
    <property type="evidence" value="ECO:0007669"/>
    <property type="project" value="UniProtKB-KW"/>
</dbReference>
<keyword evidence="5 6" id="KW-0720">Serine protease</keyword>
<dbReference type="Pfam" id="PF13365">
    <property type="entry name" value="Trypsin_2"/>
    <property type="match status" value="1"/>
</dbReference>
<feature type="signal peptide" evidence="6">
    <location>
        <begin position="1"/>
        <end position="19"/>
    </location>
</feature>
<dbReference type="InterPro" id="IPR008256">
    <property type="entry name" value="Peptidase_S1B"/>
</dbReference>
<accession>A0A1H8FUB8</accession>
<evidence type="ECO:0000256" key="3">
    <source>
        <dbReference type="ARBA" id="ARBA00022729"/>
    </source>
</evidence>
<evidence type="ECO:0000313" key="7">
    <source>
        <dbReference type="EMBL" id="SEN35272.1"/>
    </source>
</evidence>
<evidence type="ECO:0000256" key="1">
    <source>
        <dbReference type="ARBA" id="ARBA00008764"/>
    </source>
</evidence>
<dbReference type="PROSITE" id="PS51257">
    <property type="entry name" value="PROKAR_LIPOPROTEIN"/>
    <property type="match status" value="1"/>
</dbReference>
<dbReference type="GO" id="GO:0006508">
    <property type="term" value="P:proteolysis"/>
    <property type="evidence" value="ECO:0007669"/>
    <property type="project" value="UniProtKB-KW"/>
</dbReference>
<evidence type="ECO:0000256" key="4">
    <source>
        <dbReference type="ARBA" id="ARBA00022801"/>
    </source>
</evidence>
<keyword evidence="2 6" id="KW-0645">Protease</keyword>
<protein>
    <recommendedName>
        <fullName evidence="6">Serine protease</fullName>
        <ecNumber evidence="6">3.4.21.-</ecNumber>
    </recommendedName>
</protein>
<dbReference type="EMBL" id="FOAP01000040">
    <property type="protein sequence ID" value="SEN35272.1"/>
    <property type="molecule type" value="Genomic_DNA"/>
</dbReference>
<dbReference type="AlphaFoldDB" id="A0A1H8FUB8"/>
<comment type="similarity">
    <text evidence="1 6">Belongs to the peptidase S1B family.</text>
</comment>
<feature type="chain" id="PRO_5010003431" description="Serine protease" evidence="6">
    <location>
        <begin position="20"/>
        <end position="264"/>
    </location>
</feature>
<evidence type="ECO:0000256" key="5">
    <source>
        <dbReference type="ARBA" id="ARBA00022825"/>
    </source>
</evidence>
<keyword evidence="3 6" id="KW-0732">Signal</keyword>
<keyword evidence="8" id="KW-1185">Reference proteome</keyword>
<evidence type="ECO:0000313" key="8">
    <source>
        <dbReference type="Proteomes" id="UP000182719"/>
    </source>
</evidence>
<sequence length="264" mass="28361">MFTKSLAVICMIFAVGASACGIAESDAPKEHEAHPTEPLRSSESNIIVGELNWSSVTALATGSPERTSSKAVGYLRYENAEGKTKRCTAWLVSKDVIITNNHCVGTRAVAESARVSFNYEDGVSSSNRIWYSCPFLLKTSQDLDSTALRCAPLNDKYPGEVYGFLSMAESDAPVNAPVYVIHQNCYPKPCTATKKYSPGVVRNANYGTYPQLLHDADTEDGSSGAPVLLGASHQVVGLNEGNNKSLNRATKVSTLRAFLADVSL</sequence>
<reference evidence="8" key="1">
    <citation type="submission" date="2016-10" db="EMBL/GenBank/DDBJ databases">
        <authorList>
            <person name="Varghese N."/>
            <person name="Submissions S."/>
        </authorList>
    </citation>
    <scope>NUCLEOTIDE SEQUENCE [LARGE SCALE GENOMIC DNA]</scope>
    <source>
        <strain evidence="8">DSM 17044</strain>
    </source>
</reference>
<dbReference type="Gene3D" id="2.40.10.10">
    <property type="entry name" value="Trypsin-like serine proteases"/>
    <property type="match status" value="2"/>
</dbReference>
<dbReference type="PANTHER" id="PTHR36234:SF5">
    <property type="entry name" value="LYSYL ENDOPEPTIDASE"/>
    <property type="match status" value="1"/>
</dbReference>
<dbReference type="EC" id="3.4.21.-" evidence="6"/>
<evidence type="ECO:0000256" key="2">
    <source>
        <dbReference type="ARBA" id="ARBA00022670"/>
    </source>
</evidence>
<dbReference type="SUPFAM" id="SSF50494">
    <property type="entry name" value="Trypsin-like serine proteases"/>
    <property type="match status" value="1"/>
</dbReference>
<keyword evidence="4 6" id="KW-0378">Hydrolase</keyword>
<dbReference type="RefSeq" id="WP_075011456.1">
    <property type="nucleotide sequence ID" value="NZ_FOAP01000040.1"/>
</dbReference>
<evidence type="ECO:0000256" key="6">
    <source>
        <dbReference type="RuleBase" id="RU004296"/>
    </source>
</evidence>
<dbReference type="InterPro" id="IPR043504">
    <property type="entry name" value="Peptidase_S1_PA_chymotrypsin"/>
</dbReference>
<gene>
    <name evidence="7" type="ORF">SAMN05444354_1402</name>
</gene>
<dbReference type="PRINTS" id="PR00839">
    <property type="entry name" value="V8PROTEASE"/>
</dbReference>
<dbReference type="PANTHER" id="PTHR36234">
    <property type="entry name" value="LYSYL ENDOPEPTIDASE"/>
    <property type="match status" value="1"/>
</dbReference>
<dbReference type="InterPro" id="IPR009003">
    <property type="entry name" value="Peptidase_S1_PA"/>
</dbReference>
<name>A0A1H8FUB8_STIAU</name>
<proteinExistence type="inferred from homology"/>
<organism evidence="7 8">
    <name type="scientific">Stigmatella aurantiaca</name>
    <dbReference type="NCBI Taxonomy" id="41"/>
    <lineage>
        <taxon>Bacteria</taxon>
        <taxon>Pseudomonadati</taxon>
        <taxon>Myxococcota</taxon>
        <taxon>Myxococcia</taxon>
        <taxon>Myxococcales</taxon>
        <taxon>Cystobacterineae</taxon>
        <taxon>Archangiaceae</taxon>
        <taxon>Stigmatella</taxon>
    </lineage>
</organism>
<dbReference type="OrthoDB" id="9811262at2"/>